<protein>
    <submittedName>
        <fullName evidence="3">Uncharacterized protein</fullName>
    </submittedName>
</protein>
<dbReference type="PANTHER" id="PTHR34778:SF2">
    <property type="entry name" value="OS02G0580700 PROTEIN"/>
    <property type="match status" value="1"/>
</dbReference>
<organism evidence="3 4">
    <name type="scientific">Striga hermonthica</name>
    <name type="common">Purple witchweed</name>
    <name type="synonym">Buchnera hermonthica</name>
    <dbReference type="NCBI Taxonomy" id="68872"/>
    <lineage>
        <taxon>Eukaryota</taxon>
        <taxon>Viridiplantae</taxon>
        <taxon>Streptophyta</taxon>
        <taxon>Embryophyta</taxon>
        <taxon>Tracheophyta</taxon>
        <taxon>Spermatophyta</taxon>
        <taxon>Magnoliopsida</taxon>
        <taxon>eudicotyledons</taxon>
        <taxon>Gunneridae</taxon>
        <taxon>Pentapetalae</taxon>
        <taxon>asterids</taxon>
        <taxon>lamiids</taxon>
        <taxon>Lamiales</taxon>
        <taxon>Orobanchaceae</taxon>
        <taxon>Buchnereae</taxon>
        <taxon>Striga</taxon>
    </lineage>
</organism>
<proteinExistence type="predicted"/>
<feature type="coiled-coil region" evidence="1">
    <location>
        <begin position="109"/>
        <end position="157"/>
    </location>
</feature>
<dbReference type="AlphaFoldDB" id="A0A9N7NBL2"/>
<evidence type="ECO:0000313" key="3">
    <source>
        <dbReference type="EMBL" id="CAA0826642.1"/>
    </source>
</evidence>
<reference evidence="3" key="1">
    <citation type="submission" date="2019-12" db="EMBL/GenBank/DDBJ databases">
        <authorList>
            <person name="Scholes J."/>
        </authorList>
    </citation>
    <scope>NUCLEOTIDE SEQUENCE</scope>
</reference>
<keyword evidence="4" id="KW-1185">Reference proteome</keyword>
<dbReference type="EMBL" id="CACSLK010027624">
    <property type="protein sequence ID" value="CAA0826642.1"/>
    <property type="molecule type" value="Genomic_DNA"/>
</dbReference>
<feature type="region of interest" description="Disordered" evidence="2">
    <location>
        <begin position="378"/>
        <end position="425"/>
    </location>
</feature>
<sequence>MGLGFLLFRPESLRIGSGCRNPVIRGGGGGGGAWSFPLAENNFRFSGLQRLAGLKKAYADVILSISKEAAARVMASEKKSVMYQHELKVAKDEGLRMMLRLKQMMDYQIYQSQATLSNQQKKIDELEAQLQEAEDIVSDLRAELRQAQAELEREKKPKNTYHVNGLVHTYPNEKNPVINNLYRYQSVDYLPPNASSQIDLPSIILRSKEPGLYRKNGCTQRIRACDRNLLDRDLSLSEEIPKESKELEKNKTLPNIKLIGFNSISSKGKRAIRKRKTVIPCIGTKSAYSDSAQLSLDKDLTQNLIECEDICDNERDVIEFSGEKTMEMDKNGVIEEMDNVQKADGPSSCIMELISSECAEGISGRPVRERDYKYTFQRKRKRQAPSESNINGSLEMGKKTFGENNADKKVEKLKTSLSMESSRDSRRLAQVARQLISLSESKWWN</sequence>
<comment type="caution">
    <text evidence="3">The sequence shown here is derived from an EMBL/GenBank/DDBJ whole genome shotgun (WGS) entry which is preliminary data.</text>
</comment>
<accession>A0A9N7NBL2</accession>
<feature type="compositionally biased region" description="Basic and acidic residues" evidence="2">
    <location>
        <begin position="396"/>
        <end position="414"/>
    </location>
</feature>
<dbReference type="PANTHER" id="PTHR34778">
    <property type="entry name" value="OS02G0580700 PROTEIN"/>
    <property type="match status" value="1"/>
</dbReference>
<name>A0A9N7NBL2_STRHE</name>
<evidence type="ECO:0000256" key="1">
    <source>
        <dbReference type="SAM" id="Coils"/>
    </source>
</evidence>
<keyword evidence="1" id="KW-0175">Coiled coil</keyword>
<evidence type="ECO:0000313" key="4">
    <source>
        <dbReference type="Proteomes" id="UP001153555"/>
    </source>
</evidence>
<dbReference type="OrthoDB" id="657513at2759"/>
<gene>
    <name evidence="3" type="ORF">SHERM_01842</name>
</gene>
<dbReference type="Proteomes" id="UP001153555">
    <property type="component" value="Unassembled WGS sequence"/>
</dbReference>
<evidence type="ECO:0000256" key="2">
    <source>
        <dbReference type="SAM" id="MobiDB-lite"/>
    </source>
</evidence>